<evidence type="ECO:0000256" key="4">
    <source>
        <dbReference type="ARBA" id="ARBA00022989"/>
    </source>
</evidence>
<feature type="transmembrane region" description="Helical" evidence="7">
    <location>
        <begin position="112"/>
        <end position="131"/>
    </location>
</feature>
<keyword evidence="4 7" id="KW-1133">Transmembrane helix</keyword>
<gene>
    <name evidence="8" type="ORF">ACFO0K_14315</name>
</gene>
<feature type="transmembrane region" description="Helical" evidence="7">
    <location>
        <begin position="195"/>
        <end position="218"/>
    </location>
</feature>
<feature type="transmembrane region" description="Helical" evidence="7">
    <location>
        <begin position="330"/>
        <end position="352"/>
    </location>
</feature>
<reference evidence="9" key="1">
    <citation type="journal article" date="2019" name="Int. J. Syst. Evol. Microbiol.">
        <title>The Global Catalogue of Microorganisms (GCM) 10K type strain sequencing project: providing services to taxonomists for standard genome sequencing and annotation.</title>
        <authorList>
            <consortium name="The Broad Institute Genomics Platform"/>
            <consortium name="The Broad Institute Genome Sequencing Center for Infectious Disease"/>
            <person name="Wu L."/>
            <person name="Ma J."/>
        </authorList>
    </citation>
    <scope>NUCLEOTIDE SEQUENCE [LARGE SCALE GENOMIC DNA]</scope>
    <source>
        <strain evidence="9">CGMCC 1.12125</strain>
    </source>
</reference>
<feature type="transmembrane region" description="Helical" evidence="7">
    <location>
        <begin position="77"/>
        <end position="100"/>
    </location>
</feature>
<dbReference type="CDD" id="cd06580">
    <property type="entry name" value="TM_PBP1_transp_TpRbsC_like"/>
    <property type="match status" value="1"/>
</dbReference>
<comment type="subcellular location">
    <subcellularLocation>
        <location evidence="1">Cell membrane</location>
        <topology evidence="1">Multi-pass membrane protein</topology>
    </subcellularLocation>
</comment>
<feature type="region of interest" description="Disordered" evidence="6">
    <location>
        <begin position="1"/>
        <end position="24"/>
    </location>
</feature>
<feature type="transmembrane region" description="Helical" evidence="7">
    <location>
        <begin position="286"/>
        <end position="306"/>
    </location>
</feature>
<dbReference type="Pfam" id="PF02653">
    <property type="entry name" value="BPD_transp_2"/>
    <property type="match status" value="1"/>
</dbReference>
<keyword evidence="9" id="KW-1185">Reference proteome</keyword>
<dbReference type="RefSeq" id="WP_344225760.1">
    <property type="nucleotide sequence ID" value="NZ_BAAALH010000001.1"/>
</dbReference>
<evidence type="ECO:0000313" key="9">
    <source>
        <dbReference type="Proteomes" id="UP001595965"/>
    </source>
</evidence>
<evidence type="ECO:0000256" key="6">
    <source>
        <dbReference type="SAM" id="MobiDB-lite"/>
    </source>
</evidence>
<evidence type="ECO:0000313" key="8">
    <source>
        <dbReference type="EMBL" id="MFC4430845.1"/>
    </source>
</evidence>
<dbReference type="InterPro" id="IPR001851">
    <property type="entry name" value="ABC_transp_permease"/>
</dbReference>
<keyword evidence="2" id="KW-1003">Cell membrane</keyword>
<comment type="caution">
    <text evidence="8">The sequence shown here is derived from an EMBL/GenBank/DDBJ whole genome shotgun (WGS) entry which is preliminary data.</text>
</comment>
<evidence type="ECO:0000256" key="3">
    <source>
        <dbReference type="ARBA" id="ARBA00022692"/>
    </source>
</evidence>
<accession>A0ABV8Y275</accession>
<proteinExistence type="predicted"/>
<dbReference type="PANTHER" id="PTHR43370">
    <property type="entry name" value="SUGAR ABC TRANSPORTER INTEGRAL MEMBRANE PROTEIN-RELATED"/>
    <property type="match status" value="1"/>
</dbReference>
<evidence type="ECO:0000256" key="7">
    <source>
        <dbReference type="SAM" id="Phobius"/>
    </source>
</evidence>
<protein>
    <submittedName>
        <fullName evidence="8">ABC transporter permease</fullName>
    </submittedName>
</protein>
<feature type="transmembrane region" description="Helical" evidence="7">
    <location>
        <begin position="364"/>
        <end position="389"/>
    </location>
</feature>
<dbReference type="EMBL" id="JBHSEN010000002">
    <property type="protein sequence ID" value="MFC4430845.1"/>
    <property type="molecule type" value="Genomic_DNA"/>
</dbReference>
<evidence type="ECO:0000256" key="1">
    <source>
        <dbReference type="ARBA" id="ARBA00004651"/>
    </source>
</evidence>
<keyword evidence="3 7" id="KW-0812">Transmembrane</keyword>
<feature type="compositionally biased region" description="Low complexity" evidence="6">
    <location>
        <begin position="1"/>
        <end position="10"/>
    </location>
</feature>
<keyword evidence="5 7" id="KW-0472">Membrane</keyword>
<sequence length="442" mass="45433">MSTTATVPSGPAGPGGSTASVPTAEKPTTDIVRHWTTPIALAVLAAVSLAIFALTASGKSATFRISTDADAIHIPDIVVPTIAAGWTITFLLAALAVWGFLQVRRSGTVSGWVSAVFAALFVAGFLVWVVGAANTTTVFLTGLIAGSVTLAIPLIFGSMAGVLSERAGVVNIAIEGQLLAGAFTAAVTGSVTGSVWAGLVAAVVAGVLVSVLLAVFAIRYLVNQIIVGVVLNVLVAGLTSFLFSTVLSSNSSALNSPPHFPSIRIPLLADIPIIGPILFDQTILGYGMYLIVIALYIGLFHTKWGLRVRAVGEHPKAADTVGINVIRTRYINVLLGGAVAGMGGAFFTLVSSSSFSKEMTAGQGFIALAAVIFGRWNPIGAFFAALLFGFTTNMQYVLAILGTPVPSQFMAMLPYLVTVLVVAGLVGRSRGPAAAGSPYVKE</sequence>
<feature type="transmembrane region" description="Helical" evidence="7">
    <location>
        <begin position="137"/>
        <end position="156"/>
    </location>
</feature>
<dbReference type="PANTHER" id="PTHR43370:SF1">
    <property type="entry name" value="GUANOSINE ABC TRANSPORTER PERMEASE PROTEIN NUPQ"/>
    <property type="match status" value="1"/>
</dbReference>
<feature type="transmembrane region" description="Helical" evidence="7">
    <location>
        <begin position="225"/>
        <end position="243"/>
    </location>
</feature>
<dbReference type="Proteomes" id="UP001595965">
    <property type="component" value="Unassembled WGS sequence"/>
</dbReference>
<evidence type="ECO:0000256" key="2">
    <source>
        <dbReference type="ARBA" id="ARBA00022475"/>
    </source>
</evidence>
<name>A0ABV8Y275_9MICC</name>
<evidence type="ECO:0000256" key="5">
    <source>
        <dbReference type="ARBA" id="ARBA00023136"/>
    </source>
</evidence>
<feature type="transmembrane region" description="Helical" evidence="7">
    <location>
        <begin position="39"/>
        <end position="57"/>
    </location>
</feature>
<organism evidence="8 9">
    <name type="scientific">Citricoccus alkalitolerans</name>
    <dbReference type="NCBI Taxonomy" id="246603"/>
    <lineage>
        <taxon>Bacteria</taxon>
        <taxon>Bacillati</taxon>
        <taxon>Actinomycetota</taxon>
        <taxon>Actinomycetes</taxon>
        <taxon>Micrococcales</taxon>
        <taxon>Micrococcaceae</taxon>
        <taxon>Citricoccus</taxon>
    </lineage>
</organism>